<reference evidence="3 4" key="1">
    <citation type="submission" date="2019-05" db="EMBL/GenBank/DDBJ databases">
        <title>Emergence of the Ug99 lineage of the wheat stem rust pathogen through somatic hybridization.</title>
        <authorList>
            <person name="Li F."/>
            <person name="Upadhyaya N.M."/>
            <person name="Sperschneider J."/>
            <person name="Matny O."/>
            <person name="Nguyen-Phuc H."/>
            <person name="Mago R."/>
            <person name="Raley C."/>
            <person name="Miller M.E."/>
            <person name="Silverstein K.A.T."/>
            <person name="Henningsen E."/>
            <person name="Hirsch C.D."/>
            <person name="Visser B."/>
            <person name="Pretorius Z.A."/>
            <person name="Steffenson B.J."/>
            <person name="Schwessinger B."/>
            <person name="Dodds P.N."/>
            <person name="Figueroa M."/>
        </authorList>
    </citation>
    <scope>NUCLEOTIDE SEQUENCE [LARGE SCALE GENOMIC DNA]</scope>
    <source>
        <strain evidence="3">21-0</strain>
    </source>
</reference>
<accession>A0A5B0PC68</accession>
<feature type="compositionally biased region" description="Polar residues" evidence="1">
    <location>
        <begin position="70"/>
        <end position="82"/>
    </location>
</feature>
<dbReference type="AlphaFoldDB" id="A0A5B0PC68"/>
<keyword evidence="4" id="KW-1185">Reference proteome</keyword>
<evidence type="ECO:0000256" key="1">
    <source>
        <dbReference type="SAM" id="MobiDB-lite"/>
    </source>
</evidence>
<name>A0A5B0PC68_PUCGR</name>
<proteinExistence type="predicted"/>
<comment type="caution">
    <text evidence="3">The sequence shown here is derived from an EMBL/GenBank/DDBJ whole genome shotgun (WGS) entry which is preliminary data.</text>
</comment>
<feature type="region of interest" description="Disordered" evidence="1">
    <location>
        <begin position="59"/>
        <end position="91"/>
    </location>
</feature>
<sequence length="91" mass="10057">MTRIRLTFLGLVLCYSNVVITMAGEGMTSLSHPPAHDMDQWMSDHLDDITDCNLLVPPNKPRLSDEHTHSINLDSDNPNSNGEVHGTICIS</sequence>
<feature type="signal peptide" evidence="2">
    <location>
        <begin position="1"/>
        <end position="23"/>
    </location>
</feature>
<dbReference type="Proteomes" id="UP000324748">
    <property type="component" value="Unassembled WGS sequence"/>
</dbReference>
<keyword evidence="2" id="KW-0732">Signal</keyword>
<dbReference type="OrthoDB" id="10445555at2759"/>
<dbReference type="EMBL" id="VSWC01000066">
    <property type="protein sequence ID" value="KAA1098382.1"/>
    <property type="molecule type" value="Genomic_DNA"/>
</dbReference>
<evidence type="ECO:0000313" key="4">
    <source>
        <dbReference type="Proteomes" id="UP000324748"/>
    </source>
</evidence>
<organism evidence="3 4">
    <name type="scientific">Puccinia graminis f. sp. tritici</name>
    <dbReference type="NCBI Taxonomy" id="56615"/>
    <lineage>
        <taxon>Eukaryota</taxon>
        <taxon>Fungi</taxon>
        <taxon>Dikarya</taxon>
        <taxon>Basidiomycota</taxon>
        <taxon>Pucciniomycotina</taxon>
        <taxon>Pucciniomycetes</taxon>
        <taxon>Pucciniales</taxon>
        <taxon>Pucciniaceae</taxon>
        <taxon>Puccinia</taxon>
    </lineage>
</organism>
<feature type="chain" id="PRO_5022785288" evidence="2">
    <location>
        <begin position="24"/>
        <end position="91"/>
    </location>
</feature>
<evidence type="ECO:0000256" key="2">
    <source>
        <dbReference type="SAM" id="SignalP"/>
    </source>
</evidence>
<protein>
    <submittedName>
        <fullName evidence="3">Uncharacterized protein</fullName>
    </submittedName>
</protein>
<evidence type="ECO:0000313" key="3">
    <source>
        <dbReference type="EMBL" id="KAA1098382.1"/>
    </source>
</evidence>
<gene>
    <name evidence="3" type="ORF">PGT21_034500</name>
</gene>